<dbReference type="AlphaFoldDB" id="A0A8B8DWK7"/>
<keyword evidence="4" id="KW-1185">Reference proteome</keyword>
<feature type="region of interest" description="Disordered" evidence="1">
    <location>
        <begin position="816"/>
        <end position="899"/>
    </location>
</feature>
<feature type="domain" description="Death" evidence="2">
    <location>
        <begin position="406"/>
        <end position="471"/>
    </location>
</feature>
<dbReference type="SMART" id="SM00005">
    <property type="entry name" value="DEATH"/>
    <property type="match status" value="1"/>
</dbReference>
<dbReference type="Proteomes" id="UP000694844">
    <property type="component" value="Chromosome 4"/>
</dbReference>
<evidence type="ECO:0000256" key="1">
    <source>
        <dbReference type="SAM" id="MobiDB-lite"/>
    </source>
</evidence>
<gene>
    <name evidence="5" type="primary">LOC111130167</name>
</gene>
<dbReference type="CDD" id="cd08311">
    <property type="entry name" value="Death_p75NR"/>
    <property type="match status" value="1"/>
</dbReference>
<dbReference type="GO" id="GO:0007165">
    <property type="term" value="P:signal transduction"/>
    <property type="evidence" value="ECO:0007669"/>
    <property type="project" value="InterPro"/>
</dbReference>
<organism evidence="4 5">
    <name type="scientific">Crassostrea virginica</name>
    <name type="common">Eastern oyster</name>
    <dbReference type="NCBI Taxonomy" id="6565"/>
    <lineage>
        <taxon>Eukaryota</taxon>
        <taxon>Metazoa</taxon>
        <taxon>Spiralia</taxon>
        <taxon>Lophotrochozoa</taxon>
        <taxon>Mollusca</taxon>
        <taxon>Bivalvia</taxon>
        <taxon>Autobranchia</taxon>
        <taxon>Pteriomorphia</taxon>
        <taxon>Ostreida</taxon>
        <taxon>Ostreoidea</taxon>
        <taxon>Ostreidae</taxon>
        <taxon>Crassostrea</taxon>
    </lineage>
</organism>
<dbReference type="Pfam" id="PF00531">
    <property type="entry name" value="Death"/>
    <property type="match status" value="1"/>
</dbReference>
<reference evidence="5" key="1">
    <citation type="submission" date="2025-08" db="UniProtKB">
        <authorList>
            <consortium name="RefSeq"/>
        </authorList>
    </citation>
    <scope>IDENTIFICATION</scope>
    <source>
        <tissue evidence="5">Whole sample</tissue>
    </source>
</reference>
<dbReference type="RefSeq" id="XP_022332627.1">
    <property type="nucleotide sequence ID" value="XM_022476919.1"/>
</dbReference>
<dbReference type="InterPro" id="IPR035897">
    <property type="entry name" value="Toll_tir_struct_dom_sf"/>
</dbReference>
<dbReference type="Pfam" id="PF13676">
    <property type="entry name" value="TIR_2"/>
    <property type="match status" value="2"/>
</dbReference>
<dbReference type="OrthoDB" id="6078042at2759"/>
<dbReference type="GeneID" id="111130167"/>
<name>A0A8B8DWK7_CRAVI</name>
<evidence type="ECO:0000259" key="3">
    <source>
        <dbReference type="PROSITE" id="PS50104"/>
    </source>
</evidence>
<dbReference type="PANTHER" id="PTHR47508:SF1">
    <property type="entry name" value="NON-SPECIFIC SERINE_THREONINE PROTEIN KINASE"/>
    <property type="match status" value="1"/>
</dbReference>
<proteinExistence type="predicted"/>
<dbReference type="InterPro" id="IPR000488">
    <property type="entry name" value="Death_dom"/>
</dbReference>
<dbReference type="SUPFAM" id="SSF48371">
    <property type="entry name" value="ARM repeat"/>
    <property type="match status" value="1"/>
</dbReference>
<protein>
    <submittedName>
        <fullName evidence="5">Uncharacterized protein LOC111130167</fullName>
    </submittedName>
</protein>
<dbReference type="InterPro" id="IPR000157">
    <property type="entry name" value="TIR_dom"/>
</dbReference>
<sequence length="899" mass="100874">MLLYSMEEGRELVCLVSGNGTLLGTIATSVLMKFVSAKQKSASLSQVKPLMPSILRLMSQHEDERVVEECESIFVRIGEQASEVLDSGGLESLIDHYIKRPDVYIIVNLQGAYDNSPGVFAKRFDDLMEVFAKDRQTNCFVMHCLLLKKIAETQPEIFTPRSVEILFGVHFMDFTANSQVLLLLDPLSQTRPELLHPFIPYPLLEHKLMLETMGSYLTNILTRVAAQFQDCHKCVFEFFVERLQKSSDQHMLYAAVMGLREMLQLCGPEVFGEKEIAVIKKQQAIATAKYVKDVAQDLLDEIAGRSLEKVSSDVNSQAGQIEKLEVGVAGTKVVLKKVHREVKEQGGEIRGVKEGLVEVNERVDVVEDDVGETKLKIEEVDKKTMSNAPIWSRDVTKLLNPVSEHDWRLLASRLGYNPDDIRGWATQSDPCMALLSEWYATHKTVEASKAVLNALQEMNRVDAAIIVENAMKAAEGVVADEPVDYPEPPEIFLSYQWGHQNEVKLICRHLEMAGYKCWMDIGQMGGGDKLFEKIDSGIRGAKVVISCVTEKYAKSPNCNREVNLAVNLGKPMIPLLMEKMAWPPSGSMGPIFSEYLFIRFFQRPGEETNDDRIWPTAKFMELLMQLNCLKVMPDEKIITKEYKNWWIPVVEDIKIPKKLQSKDKSDPQINKPMERVASPDIFLSYQWGKQKEISALFQRLTGLGFTCWMDIHQMGGGDSLYDKIDRGVRGCKVVLSSVTTKYALSANCRREVSLADALKKPIIPLLMEKIDWPPSGPMSMVLTSLLYVNFSKDESIQLSWDGKVFDDLMKKIQESIPDKENEESILERKAPASDTKTSHKESKNHSGNVQVTQDKAGAPEYGSVGPEVNGGGSTKTEPTDAAMPRKDPPAKKSSTCTLL</sequence>
<feature type="compositionally biased region" description="Basic and acidic residues" evidence="1">
    <location>
        <begin position="825"/>
        <end position="844"/>
    </location>
</feature>
<dbReference type="InterPro" id="IPR011029">
    <property type="entry name" value="DEATH-like_dom_sf"/>
</dbReference>
<evidence type="ECO:0000259" key="2">
    <source>
        <dbReference type="PROSITE" id="PS50017"/>
    </source>
</evidence>
<accession>A0A8B8DWK7</accession>
<dbReference type="PROSITE" id="PS50104">
    <property type="entry name" value="TIR"/>
    <property type="match status" value="1"/>
</dbReference>
<dbReference type="InterPro" id="IPR016024">
    <property type="entry name" value="ARM-type_fold"/>
</dbReference>
<evidence type="ECO:0000313" key="5">
    <source>
        <dbReference type="RefSeq" id="XP_022332627.1"/>
    </source>
</evidence>
<dbReference type="KEGG" id="cvn:111130167"/>
<dbReference type="SUPFAM" id="SSF52200">
    <property type="entry name" value="Toll/Interleukin receptor TIR domain"/>
    <property type="match status" value="2"/>
</dbReference>
<feature type="domain" description="TIR" evidence="3">
    <location>
        <begin position="487"/>
        <end position="621"/>
    </location>
</feature>
<dbReference type="Gene3D" id="1.10.533.10">
    <property type="entry name" value="Death Domain, Fas"/>
    <property type="match status" value="1"/>
</dbReference>
<dbReference type="PANTHER" id="PTHR47508">
    <property type="entry name" value="SAM DOMAIN-CONTAINING PROTEIN-RELATED"/>
    <property type="match status" value="1"/>
</dbReference>
<dbReference type="SUPFAM" id="SSF47986">
    <property type="entry name" value="DEATH domain"/>
    <property type="match status" value="1"/>
</dbReference>
<evidence type="ECO:0000313" key="4">
    <source>
        <dbReference type="Proteomes" id="UP000694844"/>
    </source>
</evidence>
<dbReference type="Gene3D" id="3.40.50.10140">
    <property type="entry name" value="Toll/interleukin-1 receptor homology (TIR) domain"/>
    <property type="match status" value="2"/>
</dbReference>
<dbReference type="PROSITE" id="PS50017">
    <property type="entry name" value="DEATH_DOMAIN"/>
    <property type="match status" value="1"/>
</dbReference>